<keyword evidence="5 6" id="KW-0482">Metalloprotease</keyword>
<keyword evidence="10" id="KW-1185">Reference proteome</keyword>
<gene>
    <name evidence="9" type="ORF">H8L67_07345</name>
</gene>
<dbReference type="PANTHER" id="PTHR22726:SF1">
    <property type="entry name" value="METALLOENDOPEPTIDASE OMA1, MITOCHONDRIAL"/>
    <property type="match status" value="1"/>
</dbReference>
<evidence type="ECO:0000256" key="1">
    <source>
        <dbReference type="ARBA" id="ARBA00022670"/>
    </source>
</evidence>
<evidence type="ECO:0000256" key="4">
    <source>
        <dbReference type="ARBA" id="ARBA00022833"/>
    </source>
</evidence>
<evidence type="ECO:0000256" key="2">
    <source>
        <dbReference type="ARBA" id="ARBA00022723"/>
    </source>
</evidence>
<evidence type="ECO:0000313" key="9">
    <source>
        <dbReference type="EMBL" id="QYR52413.1"/>
    </source>
</evidence>
<keyword evidence="2" id="KW-0479">Metal-binding</keyword>
<dbReference type="Gene3D" id="3.30.2010.10">
    <property type="entry name" value="Metalloproteases ('zincins'), catalytic domain"/>
    <property type="match status" value="1"/>
</dbReference>
<dbReference type="RefSeq" id="WP_220379199.1">
    <property type="nucleotide sequence ID" value="NZ_CP080544.1"/>
</dbReference>
<dbReference type="Proteomes" id="UP000824755">
    <property type="component" value="Chromosome"/>
</dbReference>
<protein>
    <submittedName>
        <fullName evidence="9">M48 family metallopeptidase</fullName>
    </submittedName>
</protein>
<keyword evidence="7" id="KW-0472">Membrane</keyword>
<dbReference type="Pfam" id="PF01435">
    <property type="entry name" value="Peptidase_M48"/>
    <property type="match status" value="1"/>
</dbReference>
<comment type="cofactor">
    <cofactor evidence="6">
        <name>Zn(2+)</name>
        <dbReference type="ChEBI" id="CHEBI:29105"/>
    </cofactor>
    <text evidence="6">Binds 1 zinc ion per subunit.</text>
</comment>
<evidence type="ECO:0000256" key="7">
    <source>
        <dbReference type="SAM" id="Phobius"/>
    </source>
</evidence>
<keyword evidence="7" id="KW-0812">Transmembrane</keyword>
<accession>A0ABX8WNI5</accession>
<evidence type="ECO:0000256" key="3">
    <source>
        <dbReference type="ARBA" id="ARBA00022801"/>
    </source>
</evidence>
<feature type="transmembrane region" description="Helical" evidence="7">
    <location>
        <begin position="21"/>
        <end position="36"/>
    </location>
</feature>
<dbReference type="CDD" id="cd07331">
    <property type="entry name" value="M48C_Oma1_like"/>
    <property type="match status" value="1"/>
</dbReference>
<reference evidence="9 10" key="1">
    <citation type="submission" date="2021-08" db="EMBL/GenBank/DDBJ databases">
        <title>Lysobacter sp. strain CJ11 Genome sequencing and assembly.</title>
        <authorList>
            <person name="Kim I."/>
        </authorList>
    </citation>
    <scope>NUCLEOTIDE SEQUENCE [LARGE SCALE GENOMIC DNA]</scope>
    <source>
        <strain evidence="9 10">CJ11</strain>
    </source>
</reference>
<dbReference type="InterPro" id="IPR001915">
    <property type="entry name" value="Peptidase_M48"/>
</dbReference>
<keyword evidence="4 6" id="KW-0862">Zinc</keyword>
<keyword evidence="1 6" id="KW-0645">Protease</keyword>
<evidence type="ECO:0000259" key="8">
    <source>
        <dbReference type="Pfam" id="PF01435"/>
    </source>
</evidence>
<dbReference type="PANTHER" id="PTHR22726">
    <property type="entry name" value="METALLOENDOPEPTIDASE OMA1"/>
    <property type="match status" value="1"/>
</dbReference>
<keyword evidence="3 6" id="KW-0378">Hydrolase</keyword>
<sequence length="304" mass="33243">MQIDPGSQYPRRRGFGISPRLIIVALMLMYGGYYYFSNRQVQPETGEKILIDKSLTPQQESQMGLQAFQEVLQQEQQLPANAEISQQVTEIARRLITVIPQVSDALAAENNAKSAHVEKNFDWNVAVLKSDQVNAFCLPGGKMAVYTGLIPVAQNADAMAVVMGHEISHALLRHGAQRMAKQRLEQIGAMAGAVSGMDPGMQQAVFSAYGVTSQLPFARHQESQADEFGLMLAAAACFNPQESIALWQRMDAVSGGQGQPEFASTHPSAGTRMKELQALMPKAMEYRARFCKNPGGTQQAATLR</sequence>
<feature type="domain" description="Peptidase M48" evidence="8">
    <location>
        <begin position="109"/>
        <end position="278"/>
    </location>
</feature>
<proteinExistence type="inferred from homology"/>
<dbReference type="InterPro" id="IPR051156">
    <property type="entry name" value="Mito/Outer_Membr_Metalloprot"/>
</dbReference>
<organism evidence="9 10">
    <name type="scientific">Lysobacter soyae</name>
    <dbReference type="NCBI Taxonomy" id="2764185"/>
    <lineage>
        <taxon>Bacteria</taxon>
        <taxon>Pseudomonadati</taxon>
        <taxon>Pseudomonadota</taxon>
        <taxon>Gammaproteobacteria</taxon>
        <taxon>Lysobacterales</taxon>
        <taxon>Lysobacteraceae</taxon>
        <taxon>Lysobacter</taxon>
    </lineage>
</organism>
<evidence type="ECO:0000256" key="6">
    <source>
        <dbReference type="RuleBase" id="RU003983"/>
    </source>
</evidence>
<keyword evidence="7" id="KW-1133">Transmembrane helix</keyword>
<name>A0ABX8WNI5_9GAMM</name>
<comment type="similarity">
    <text evidence="6">Belongs to the peptidase M48 family.</text>
</comment>
<evidence type="ECO:0000256" key="5">
    <source>
        <dbReference type="ARBA" id="ARBA00023049"/>
    </source>
</evidence>
<evidence type="ECO:0000313" key="10">
    <source>
        <dbReference type="Proteomes" id="UP000824755"/>
    </source>
</evidence>
<dbReference type="EMBL" id="CP080544">
    <property type="protein sequence ID" value="QYR52413.1"/>
    <property type="molecule type" value="Genomic_DNA"/>
</dbReference>